<evidence type="ECO:0000313" key="4">
    <source>
        <dbReference type="Proteomes" id="UP001497392"/>
    </source>
</evidence>
<protein>
    <submittedName>
        <fullName evidence="3">G10601 protein</fullName>
    </submittedName>
</protein>
<feature type="region of interest" description="Disordered" evidence="1">
    <location>
        <begin position="1"/>
        <end position="43"/>
    </location>
</feature>
<evidence type="ECO:0000313" key="3">
    <source>
        <dbReference type="EMBL" id="CAL5227599.1"/>
    </source>
</evidence>
<proteinExistence type="predicted"/>
<dbReference type="Proteomes" id="UP001497392">
    <property type="component" value="Unassembled WGS sequence"/>
</dbReference>
<reference evidence="3 4" key="1">
    <citation type="submission" date="2024-06" db="EMBL/GenBank/DDBJ databases">
        <authorList>
            <person name="Kraege A."/>
            <person name="Thomma B."/>
        </authorList>
    </citation>
    <scope>NUCLEOTIDE SEQUENCE [LARGE SCALE GENOMIC DNA]</scope>
</reference>
<evidence type="ECO:0000256" key="2">
    <source>
        <dbReference type="SAM" id="Phobius"/>
    </source>
</evidence>
<keyword evidence="2" id="KW-0472">Membrane</keyword>
<sequence>MADGIQMQPTNGRPASPGKRRPEGKEGLLAQKPPPLEGGGRSRGMRGMRGCCSYVPFVSIVGLVLLLAGLALYGHEGRAAARSTDHLISAALGPNGSSNGMVGHAKYSYHAAYVSTVVIGTCILAFTIGLLIWRMFQKRRTESLTSRGAGSHAQHRTLESLAHALGVIIYVFCAWLLIWFAINILILAGVYIAHAVSHYADSAFGTTLVPLLNNWLNNASVSYNALNELLAEVPAVGSQAQTFTNTAFGTLIPTPPDIASYLNNHTGGQFSYLINQLLLGSGTPGQCSATACIDLSKYPFMNSNSCICNSPALGQIANSAGSAVRHYMRAAIGLFIAYLGSSLLLARMSAEAAKVRYESHLLWTNKLDRLMMRRQTPDQSGSAGPRGAANGNGTVGGSSNYVI</sequence>
<keyword evidence="2" id="KW-0812">Transmembrane</keyword>
<comment type="caution">
    <text evidence="3">The sequence shown here is derived from an EMBL/GenBank/DDBJ whole genome shotgun (WGS) entry which is preliminary data.</text>
</comment>
<feature type="transmembrane region" description="Helical" evidence="2">
    <location>
        <begin position="111"/>
        <end position="133"/>
    </location>
</feature>
<feature type="transmembrane region" description="Helical" evidence="2">
    <location>
        <begin position="164"/>
        <end position="192"/>
    </location>
</feature>
<accession>A0ABP1G628</accession>
<gene>
    <name evidence="3" type="primary">g10601</name>
    <name evidence="3" type="ORF">VP750_LOCUS9505</name>
</gene>
<dbReference type="EMBL" id="CAXHTA020000017">
    <property type="protein sequence ID" value="CAL5227599.1"/>
    <property type="molecule type" value="Genomic_DNA"/>
</dbReference>
<evidence type="ECO:0000256" key="1">
    <source>
        <dbReference type="SAM" id="MobiDB-lite"/>
    </source>
</evidence>
<feature type="transmembrane region" description="Helical" evidence="2">
    <location>
        <begin position="51"/>
        <end position="73"/>
    </location>
</feature>
<feature type="transmembrane region" description="Helical" evidence="2">
    <location>
        <begin position="327"/>
        <end position="346"/>
    </location>
</feature>
<name>A0ABP1G628_9CHLO</name>
<keyword evidence="2" id="KW-1133">Transmembrane helix</keyword>
<keyword evidence="4" id="KW-1185">Reference proteome</keyword>
<organism evidence="3 4">
    <name type="scientific">Coccomyxa viridis</name>
    <dbReference type="NCBI Taxonomy" id="1274662"/>
    <lineage>
        <taxon>Eukaryota</taxon>
        <taxon>Viridiplantae</taxon>
        <taxon>Chlorophyta</taxon>
        <taxon>core chlorophytes</taxon>
        <taxon>Trebouxiophyceae</taxon>
        <taxon>Trebouxiophyceae incertae sedis</taxon>
        <taxon>Coccomyxaceae</taxon>
        <taxon>Coccomyxa</taxon>
    </lineage>
</organism>
<feature type="region of interest" description="Disordered" evidence="1">
    <location>
        <begin position="375"/>
        <end position="403"/>
    </location>
</feature>